<feature type="non-terminal residue" evidence="2">
    <location>
        <position position="1"/>
    </location>
</feature>
<feature type="region of interest" description="Disordered" evidence="1">
    <location>
        <begin position="1"/>
        <end position="25"/>
    </location>
</feature>
<organism evidence="2 3">
    <name type="scientific">Polarella glacialis</name>
    <name type="common">Dinoflagellate</name>
    <dbReference type="NCBI Taxonomy" id="89957"/>
    <lineage>
        <taxon>Eukaryota</taxon>
        <taxon>Sar</taxon>
        <taxon>Alveolata</taxon>
        <taxon>Dinophyceae</taxon>
        <taxon>Suessiales</taxon>
        <taxon>Suessiaceae</taxon>
        <taxon>Polarella</taxon>
    </lineage>
</organism>
<evidence type="ECO:0000313" key="3">
    <source>
        <dbReference type="Proteomes" id="UP000626109"/>
    </source>
</evidence>
<comment type="caution">
    <text evidence="2">The sequence shown here is derived from an EMBL/GenBank/DDBJ whole genome shotgun (WGS) entry which is preliminary data.</text>
</comment>
<dbReference type="AlphaFoldDB" id="A0A813JIQ5"/>
<feature type="region of interest" description="Disordered" evidence="1">
    <location>
        <begin position="89"/>
        <end position="125"/>
    </location>
</feature>
<protein>
    <submittedName>
        <fullName evidence="2">Uncharacterized protein</fullName>
    </submittedName>
</protein>
<proteinExistence type="predicted"/>
<name>A0A813JIQ5_POLGL</name>
<gene>
    <name evidence="2" type="ORF">PGLA2088_LOCUS21527</name>
</gene>
<dbReference type="Proteomes" id="UP000626109">
    <property type="component" value="Unassembled WGS sequence"/>
</dbReference>
<dbReference type="EMBL" id="CAJNNW010025795">
    <property type="protein sequence ID" value="CAE8679749.1"/>
    <property type="molecule type" value="Genomic_DNA"/>
</dbReference>
<evidence type="ECO:0000256" key="1">
    <source>
        <dbReference type="SAM" id="MobiDB-lite"/>
    </source>
</evidence>
<accession>A0A813JIQ5</accession>
<reference evidence="2" key="1">
    <citation type="submission" date="2021-02" db="EMBL/GenBank/DDBJ databases">
        <authorList>
            <person name="Dougan E. K."/>
            <person name="Rhodes N."/>
            <person name="Thang M."/>
            <person name="Chan C."/>
        </authorList>
    </citation>
    <scope>NUCLEOTIDE SEQUENCE</scope>
</reference>
<feature type="compositionally biased region" description="Low complexity" evidence="1">
    <location>
        <begin position="1"/>
        <end position="11"/>
    </location>
</feature>
<sequence length="125" mass="13170">MGSGASSSTPARPTPGPTSPGSSLEQWLMTVIDKEKREKEWMAEKYDKKCAEAALLQQELQALRAQSSGVASLPSAARALLRSPSEIEAEAARAMSPGGTPSKGMQQAVQQKTLGDVCDHQPGFG</sequence>
<evidence type="ECO:0000313" key="2">
    <source>
        <dbReference type="EMBL" id="CAE8679749.1"/>
    </source>
</evidence>
<feature type="compositionally biased region" description="Polar residues" evidence="1">
    <location>
        <begin position="103"/>
        <end position="113"/>
    </location>
</feature>